<sequence length="85" mass="9313">MRRVQRGRAGLAVLQRDGGRDAGGVLFGCGFVRGQGARLSRDQRALPWSPIDTRPRKFARLRATGAEAALRGNAAGWRARTSFLY</sequence>
<dbReference type="AlphaFoldDB" id="M2Q5W1"/>
<name>M2Q5W1_9PSEU</name>
<organism evidence="1 2">
    <name type="scientific">Amycolatopsis azurea DSM 43854</name>
    <dbReference type="NCBI Taxonomy" id="1238180"/>
    <lineage>
        <taxon>Bacteria</taxon>
        <taxon>Bacillati</taxon>
        <taxon>Actinomycetota</taxon>
        <taxon>Actinomycetes</taxon>
        <taxon>Pseudonocardiales</taxon>
        <taxon>Pseudonocardiaceae</taxon>
        <taxon>Amycolatopsis</taxon>
    </lineage>
</organism>
<dbReference type="PATRIC" id="fig|1238180.3.peg.8105"/>
<evidence type="ECO:0000313" key="1">
    <source>
        <dbReference type="EMBL" id="EMD22141.1"/>
    </source>
</evidence>
<dbReference type="Proteomes" id="UP000014137">
    <property type="component" value="Unassembled WGS sequence"/>
</dbReference>
<dbReference type="EMBL" id="ANMG01000104">
    <property type="protein sequence ID" value="EMD22141.1"/>
    <property type="molecule type" value="Genomic_DNA"/>
</dbReference>
<proteinExistence type="predicted"/>
<evidence type="ECO:0000313" key="2">
    <source>
        <dbReference type="Proteomes" id="UP000014137"/>
    </source>
</evidence>
<protein>
    <submittedName>
        <fullName evidence="1">Uncharacterized protein</fullName>
    </submittedName>
</protein>
<comment type="caution">
    <text evidence="1">The sequence shown here is derived from an EMBL/GenBank/DDBJ whole genome shotgun (WGS) entry which is preliminary data.</text>
</comment>
<reference evidence="1 2" key="1">
    <citation type="submission" date="2012-10" db="EMBL/GenBank/DDBJ databases">
        <title>Genome assembly of Amycolatopsis azurea DSM 43854.</title>
        <authorList>
            <person name="Khatri I."/>
            <person name="Kaur I."/>
            <person name="Subramanian S."/>
            <person name="Mayilraj S."/>
        </authorList>
    </citation>
    <scope>NUCLEOTIDE SEQUENCE [LARGE SCALE GENOMIC DNA]</scope>
    <source>
        <strain evidence="1 2">DSM 43854</strain>
    </source>
</reference>
<accession>M2Q5W1</accession>
<gene>
    <name evidence="1" type="ORF">C791_0374</name>
</gene>